<evidence type="ECO:0000256" key="18">
    <source>
        <dbReference type="SAM" id="MobiDB-lite"/>
    </source>
</evidence>
<evidence type="ECO:0000256" key="1">
    <source>
        <dbReference type="ARBA" id="ARBA00004210"/>
    </source>
</evidence>
<gene>
    <name evidence="20" type="ORF">BLA29_000173</name>
</gene>
<dbReference type="InterPro" id="IPR018545">
    <property type="entry name" value="Btz_dom"/>
</dbReference>
<feature type="compositionally biased region" description="Polar residues" evidence="18">
    <location>
        <begin position="211"/>
        <end position="221"/>
    </location>
</feature>
<evidence type="ECO:0000256" key="2">
    <source>
        <dbReference type="ARBA" id="ARBA00004279"/>
    </source>
</evidence>
<dbReference type="PANTHER" id="PTHR13434">
    <property type="entry name" value="PROTEIN CASC3"/>
    <property type="match status" value="1"/>
</dbReference>
<feature type="compositionally biased region" description="Polar residues" evidence="18">
    <location>
        <begin position="489"/>
        <end position="500"/>
    </location>
</feature>
<feature type="compositionally biased region" description="Polar residues" evidence="18">
    <location>
        <begin position="366"/>
        <end position="377"/>
    </location>
</feature>
<evidence type="ECO:0000256" key="4">
    <source>
        <dbReference type="ARBA" id="ARBA00004556"/>
    </source>
</evidence>
<sequence>MNDNPLSKPTVMEDLTKSNQSTIDDEHNRIEVIDGEDIEFVKLYEKSSIINKNDNNNSDNSDNDRKFFSKPLESEPELRNTSTSNAGESEYESANEEELLFQNNNNNDISNSLTDEQIDEKSNEFIINDYEKNEMSNYYSFVSQKERDDDDDDVVVEEEEELIENIDDANEICENNGSVHDDKHEDMIDNHHQSNNDSNPRECGDGEESIQLENKTVLSDENWNLMNDDSNNNNKDSMINSATTVAPKSLPKSTKLTKAELLKAKRNPQYIPRKGSYFEHDDRGNEEDGTKNNENDQPLNSIGEENEMNDSVDDQKANMATKKKSMFSSMKLCSDEMNDNDHQSMTSQNSDQDQQEGRCLLEKTNNIMESSMTTPSANKKKSIWDSGEKWSHDKFNQEDQRPKTREELINIYGYDIRTETDAPRLNRRSKYGKGPQRYSRRSDDENAYAKKTLRKVIMKSRSSNDHASTSSTSSSINNDHHHMNNNNNLIEKQSSEPNTANKRDRIFDRSLNNDHNSLNNSRNSHQSKSKDMPVTNAKMIKSYRNTGNNSDSNFNSHRYHHQHSDNSSPRIFENDRIFTNKSGGNRSYSNNNNNNMEKTISKTTPSHSNKSSDESGSDIIAQPVTNITPDNSVVGQKDNNNNKQIGKNPMFTNEDFPALMSTSSSSKNNATSASNQSNDDCNNSQESLNKDARNGSKFIYYQLPNSSSESEKSNETKRMTNEDANESVQPATLSESNIGRQAAVQEYNSHYNRQQQQPSSHNAAPVESLQFDNSRYHSSRNNKVTSQTHYYNNSNQSWNNNNPQHRQQSSSKAHHHTYNQNNNTNNTRKYNNNNDESNVLIHHHETNNDDSMTKRYSSLRQQQQRNLNPTAGTGSNVSHHHQPEIDNAAPQYIETDATQRDSFRPQTL</sequence>
<dbReference type="GO" id="GO:0030425">
    <property type="term" value="C:dendrite"/>
    <property type="evidence" value="ECO:0007669"/>
    <property type="project" value="UniProtKB-SubCell"/>
</dbReference>
<feature type="compositionally biased region" description="Low complexity" evidence="18">
    <location>
        <begin position="49"/>
        <end position="60"/>
    </location>
</feature>
<dbReference type="GO" id="GO:0008380">
    <property type="term" value="P:RNA splicing"/>
    <property type="evidence" value="ECO:0007669"/>
    <property type="project" value="UniProtKB-KW"/>
</dbReference>
<feature type="compositionally biased region" description="Low complexity" evidence="18">
    <location>
        <begin position="580"/>
        <end position="595"/>
    </location>
</feature>
<feature type="compositionally biased region" description="Low complexity" evidence="18">
    <location>
        <begin position="818"/>
        <end position="834"/>
    </location>
</feature>
<keyword evidence="12" id="KW-0810">Translation regulation</keyword>
<evidence type="ECO:0000256" key="12">
    <source>
        <dbReference type="ARBA" id="ARBA00022845"/>
    </source>
</evidence>
<feature type="region of interest" description="Disordered" evidence="18">
    <location>
        <begin position="1"/>
        <end position="28"/>
    </location>
</feature>
<keyword evidence="13" id="KW-0694">RNA-binding</keyword>
<comment type="caution">
    <text evidence="20">The sequence shown here is derived from an EMBL/GenBank/DDBJ whole genome shotgun (WGS) entry which is preliminary data.</text>
</comment>
<dbReference type="SMART" id="SM01044">
    <property type="entry name" value="Btz"/>
    <property type="match status" value="1"/>
</dbReference>
<dbReference type="EMBL" id="MUJZ01055965">
    <property type="protein sequence ID" value="OTF72475.1"/>
    <property type="molecule type" value="Genomic_DNA"/>
</dbReference>
<dbReference type="GO" id="GO:0006397">
    <property type="term" value="P:mRNA processing"/>
    <property type="evidence" value="ECO:0007669"/>
    <property type="project" value="UniProtKB-KW"/>
</dbReference>
<dbReference type="Proteomes" id="UP000194236">
    <property type="component" value="Unassembled WGS sequence"/>
</dbReference>
<keyword evidence="10" id="KW-0747">Spliceosome</keyword>
<dbReference type="GO" id="GO:0010494">
    <property type="term" value="C:cytoplasmic stress granule"/>
    <property type="evidence" value="ECO:0007669"/>
    <property type="project" value="UniProtKB-SubCell"/>
</dbReference>
<name>A0A1Y3AZD2_EURMA</name>
<evidence type="ECO:0000256" key="3">
    <source>
        <dbReference type="ARBA" id="ARBA00004324"/>
    </source>
</evidence>
<dbReference type="GO" id="GO:0035145">
    <property type="term" value="C:exon-exon junction complex"/>
    <property type="evidence" value="ECO:0007669"/>
    <property type="project" value="InterPro"/>
</dbReference>
<feature type="compositionally biased region" description="Low complexity" evidence="18">
    <location>
        <begin position="661"/>
        <end position="685"/>
    </location>
</feature>
<evidence type="ECO:0000256" key="13">
    <source>
        <dbReference type="ARBA" id="ARBA00022884"/>
    </source>
</evidence>
<feature type="region of interest" description="Disordered" evidence="18">
    <location>
        <begin position="175"/>
        <end position="311"/>
    </location>
</feature>
<dbReference type="GO" id="GO:0003729">
    <property type="term" value="F:mRNA binding"/>
    <property type="evidence" value="ECO:0007669"/>
    <property type="project" value="InterPro"/>
</dbReference>
<feature type="compositionally biased region" description="Low complexity" evidence="18">
    <location>
        <begin position="222"/>
        <end position="241"/>
    </location>
</feature>
<evidence type="ECO:0000256" key="7">
    <source>
        <dbReference type="ARBA" id="ARBA00022448"/>
    </source>
</evidence>
<feature type="compositionally biased region" description="Polar residues" evidence="18">
    <location>
        <begin position="623"/>
        <end position="645"/>
    </location>
</feature>
<feature type="compositionally biased region" description="Polar residues" evidence="18">
    <location>
        <begin position="596"/>
        <end position="609"/>
    </location>
</feature>
<feature type="region of interest" description="Disordered" evidence="18">
    <location>
        <begin position="420"/>
        <end position="738"/>
    </location>
</feature>
<feature type="region of interest" description="Disordered" evidence="18">
    <location>
        <begin position="366"/>
        <end position="385"/>
    </location>
</feature>
<feature type="compositionally biased region" description="Polar residues" evidence="18">
    <location>
        <begin position="343"/>
        <end position="352"/>
    </location>
</feature>
<evidence type="ECO:0000259" key="19">
    <source>
        <dbReference type="SMART" id="SM01044"/>
    </source>
</evidence>
<feature type="compositionally biased region" description="Polar residues" evidence="18">
    <location>
        <begin position="543"/>
        <end position="556"/>
    </location>
</feature>
<evidence type="ECO:0000256" key="11">
    <source>
        <dbReference type="ARBA" id="ARBA00022816"/>
    </source>
</evidence>
<feature type="compositionally biased region" description="Low complexity" evidence="18">
    <location>
        <begin position="513"/>
        <end position="524"/>
    </location>
</feature>
<evidence type="ECO:0000256" key="17">
    <source>
        <dbReference type="ARBA" id="ARBA00023273"/>
    </source>
</evidence>
<keyword evidence="11" id="KW-0509">mRNA transport</keyword>
<feature type="compositionally biased region" description="Low complexity" evidence="18">
    <location>
        <begin position="465"/>
        <end position="477"/>
    </location>
</feature>
<feature type="compositionally biased region" description="Basic and acidic residues" evidence="18">
    <location>
        <begin position="276"/>
        <end position="294"/>
    </location>
</feature>
<feature type="compositionally biased region" description="Basic and acidic residues" evidence="18">
    <location>
        <begin position="709"/>
        <end position="721"/>
    </location>
</feature>
<dbReference type="OrthoDB" id="657902at2759"/>
<feature type="region of interest" description="Disordered" evidence="18">
    <location>
        <begin position="334"/>
        <end position="356"/>
    </location>
</feature>
<evidence type="ECO:0000256" key="14">
    <source>
        <dbReference type="ARBA" id="ARBA00023161"/>
    </source>
</evidence>
<feature type="region of interest" description="Disordered" evidence="18">
    <location>
        <begin position="846"/>
        <end position="882"/>
    </location>
</feature>
<feature type="compositionally biased region" description="Polar residues" evidence="18">
    <location>
        <begin position="726"/>
        <end position="738"/>
    </location>
</feature>
<feature type="compositionally biased region" description="Low complexity" evidence="18">
    <location>
        <begin position="792"/>
        <end position="802"/>
    </location>
</feature>
<evidence type="ECO:0000256" key="10">
    <source>
        <dbReference type="ARBA" id="ARBA00022728"/>
    </source>
</evidence>
<feature type="compositionally biased region" description="Polar residues" evidence="18">
    <location>
        <begin position="854"/>
        <end position="877"/>
    </location>
</feature>
<dbReference type="GO" id="GO:0005681">
    <property type="term" value="C:spliceosomal complex"/>
    <property type="evidence" value="ECO:0007669"/>
    <property type="project" value="UniProtKB-KW"/>
</dbReference>
<protein>
    <recommendedName>
        <fullName evidence="6">Protein CASC3</fullName>
    </recommendedName>
</protein>
<dbReference type="GO" id="GO:0000184">
    <property type="term" value="P:nuclear-transcribed mRNA catabolic process, nonsense-mediated decay"/>
    <property type="evidence" value="ECO:0007669"/>
    <property type="project" value="UniProtKB-KW"/>
</dbReference>
<keyword evidence="14" id="KW-0866">Nonsense-mediated mRNA decay</keyword>
<evidence type="ECO:0000313" key="21">
    <source>
        <dbReference type="Proteomes" id="UP000194236"/>
    </source>
</evidence>
<comment type="subcellular location">
    <subcellularLocation>
        <location evidence="2">Cell projection</location>
        <location evidence="2">Dendrite</location>
    </subcellularLocation>
    <subcellularLocation>
        <location evidence="1">Cytoplasm</location>
        <location evidence="1">Stress granule</location>
    </subcellularLocation>
    <subcellularLocation>
        <location evidence="4">Cytoplasm</location>
        <location evidence="4">Perinuclear region</location>
    </subcellularLocation>
    <subcellularLocation>
        <location evidence="3">Nucleus speckle</location>
    </subcellularLocation>
</comment>
<dbReference type="GO" id="GO:0048471">
    <property type="term" value="C:perinuclear region of cytoplasm"/>
    <property type="evidence" value="ECO:0007669"/>
    <property type="project" value="UniProtKB-SubCell"/>
</dbReference>
<evidence type="ECO:0000256" key="5">
    <source>
        <dbReference type="ARBA" id="ARBA00009548"/>
    </source>
</evidence>
<evidence type="ECO:0000256" key="16">
    <source>
        <dbReference type="ARBA" id="ARBA00023242"/>
    </source>
</evidence>
<organism evidence="20 21">
    <name type="scientific">Euroglyphus maynei</name>
    <name type="common">Mayne's house dust mite</name>
    <dbReference type="NCBI Taxonomy" id="6958"/>
    <lineage>
        <taxon>Eukaryota</taxon>
        <taxon>Metazoa</taxon>
        <taxon>Ecdysozoa</taxon>
        <taxon>Arthropoda</taxon>
        <taxon>Chelicerata</taxon>
        <taxon>Arachnida</taxon>
        <taxon>Acari</taxon>
        <taxon>Acariformes</taxon>
        <taxon>Sarcoptiformes</taxon>
        <taxon>Astigmata</taxon>
        <taxon>Psoroptidia</taxon>
        <taxon>Analgoidea</taxon>
        <taxon>Pyroglyphidae</taxon>
        <taxon>Pyroglyphinae</taxon>
        <taxon>Euroglyphus</taxon>
    </lineage>
</organism>
<feature type="compositionally biased region" description="Basic and acidic residues" evidence="18">
    <location>
        <begin position="501"/>
        <end position="512"/>
    </location>
</feature>
<keyword evidence="17" id="KW-0966">Cell projection</keyword>
<keyword evidence="7" id="KW-0813">Transport</keyword>
<evidence type="ECO:0000256" key="8">
    <source>
        <dbReference type="ARBA" id="ARBA00022490"/>
    </source>
</evidence>
<dbReference type="AlphaFoldDB" id="A0A1Y3AZD2"/>
<keyword evidence="16" id="KW-0539">Nucleus</keyword>
<feature type="domain" description="Btz" evidence="19">
    <location>
        <begin position="227"/>
        <end position="421"/>
    </location>
</feature>
<keyword evidence="21" id="KW-1185">Reference proteome</keyword>
<evidence type="ECO:0000256" key="9">
    <source>
        <dbReference type="ARBA" id="ARBA00022664"/>
    </source>
</evidence>
<feature type="compositionally biased region" description="Basic and acidic residues" evidence="18">
    <location>
        <begin position="62"/>
        <end position="78"/>
    </location>
</feature>
<dbReference type="GO" id="GO:0051028">
    <property type="term" value="P:mRNA transport"/>
    <property type="evidence" value="ECO:0007669"/>
    <property type="project" value="UniProtKB-KW"/>
</dbReference>
<feature type="region of interest" description="Disordered" evidence="18">
    <location>
        <begin position="49"/>
        <end position="95"/>
    </location>
</feature>
<evidence type="ECO:0000256" key="6">
    <source>
        <dbReference type="ARBA" id="ARBA00019964"/>
    </source>
</evidence>
<dbReference type="InterPro" id="IPR028544">
    <property type="entry name" value="CASC3"/>
</dbReference>
<proteinExistence type="inferred from homology"/>
<evidence type="ECO:0000313" key="20">
    <source>
        <dbReference type="EMBL" id="OTF72475.1"/>
    </source>
</evidence>
<reference evidence="20 21" key="1">
    <citation type="submission" date="2017-03" db="EMBL/GenBank/DDBJ databases">
        <title>Genome Survey of Euroglyphus maynei.</title>
        <authorList>
            <person name="Arlian L.G."/>
            <person name="Morgan M.S."/>
            <person name="Rider S.D."/>
        </authorList>
    </citation>
    <scope>NUCLEOTIDE SEQUENCE [LARGE SCALE GENOMIC DNA]</scope>
    <source>
        <strain evidence="20">Arlian Lab</strain>
        <tissue evidence="20">Whole body</tissue>
    </source>
</reference>
<feature type="compositionally biased region" description="Basic and acidic residues" evidence="18">
    <location>
        <begin position="179"/>
        <end position="204"/>
    </location>
</feature>
<dbReference type="Pfam" id="PF09405">
    <property type="entry name" value="Btz"/>
    <property type="match status" value="2"/>
</dbReference>
<dbReference type="GO" id="GO:0016607">
    <property type="term" value="C:nuclear speck"/>
    <property type="evidence" value="ECO:0007669"/>
    <property type="project" value="UniProtKB-SubCell"/>
</dbReference>
<dbReference type="GO" id="GO:0006417">
    <property type="term" value="P:regulation of translation"/>
    <property type="evidence" value="ECO:0007669"/>
    <property type="project" value="UniProtKB-KW"/>
</dbReference>
<accession>A0A1Y3AZD2</accession>
<dbReference type="PANTHER" id="PTHR13434:SF0">
    <property type="entry name" value="PROTEIN CASC3"/>
    <property type="match status" value="1"/>
</dbReference>
<comment type="similarity">
    <text evidence="5">Belongs to the CASC3 family.</text>
</comment>
<keyword evidence="8" id="KW-0963">Cytoplasm</keyword>
<evidence type="ECO:0000256" key="15">
    <source>
        <dbReference type="ARBA" id="ARBA00023187"/>
    </source>
</evidence>
<feature type="region of interest" description="Disordered" evidence="18">
    <location>
        <begin position="790"/>
        <end position="834"/>
    </location>
</feature>
<keyword evidence="9" id="KW-0507">mRNA processing</keyword>
<keyword evidence="15" id="KW-0508">mRNA splicing</keyword>